<dbReference type="PANTHER" id="PTHR37423:SF2">
    <property type="entry name" value="MEMBRANE-BOUND LYTIC MUREIN TRANSGLYCOSYLASE C"/>
    <property type="match status" value="1"/>
</dbReference>
<feature type="signal peptide" evidence="2">
    <location>
        <begin position="1"/>
        <end position="23"/>
    </location>
</feature>
<keyword evidence="2" id="KW-0732">Signal</keyword>
<evidence type="ECO:0000256" key="2">
    <source>
        <dbReference type="SAM" id="SignalP"/>
    </source>
</evidence>
<gene>
    <name evidence="4" type="ORF">QEZ41_00030</name>
</gene>
<accession>A0ABT7SKF5</accession>
<evidence type="ECO:0000259" key="3">
    <source>
        <dbReference type="Pfam" id="PF01464"/>
    </source>
</evidence>
<dbReference type="CDD" id="cd16893">
    <property type="entry name" value="LT_MltC_MltE"/>
    <property type="match status" value="1"/>
</dbReference>
<organism evidence="4 5">
    <name type="scientific">Thiopseudomonas acetoxidans</name>
    <dbReference type="NCBI Taxonomy" id="3041622"/>
    <lineage>
        <taxon>Bacteria</taxon>
        <taxon>Pseudomonadati</taxon>
        <taxon>Pseudomonadota</taxon>
        <taxon>Gammaproteobacteria</taxon>
        <taxon>Pseudomonadales</taxon>
        <taxon>Pseudomonadaceae</taxon>
        <taxon>Thiopseudomonas</taxon>
    </lineage>
</organism>
<comment type="similarity">
    <text evidence="1">Belongs to the transglycosylase Slt family.</text>
</comment>
<dbReference type="EMBL" id="JAUCDY010000001">
    <property type="protein sequence ID" value="MDM7856677.1"/>
    <property type="molecule type" value="Genomic_DNA"/>
</dbReference>
<proteinExistence type="inferred from homology"/>
<dbReference type="Pfam" id="PF01464">
    <property type="entry name" value="SLT"/>
    <property type="match status" value="1"/>
</dbReference>
<evidence type="ECO:0000313" key="5">
    <source>
        <dbReference type="Proteomes" id="UP001241056"/>
    </source>
</evidence>
<dbReference type="PROSITE" id="PS00922">
    <property type="entry name" value="TRANSGLYCOSYLASE"/>
    <property type="match status" value="1"/>
</dbReference>
<dbReference type="RefSeq" id="WP_289409223.1">
    <property type="nucleotide sequence ID" value="NZ_JAUCDY010000001.1"/>
</dbReference>
<dbReference type="SUPFAM" id="SSF53955">
    <property type="entry name" value="Lysozyme-like"/>
    <property type="match status" value="1"/>
</dbReference>
<keyword evidence="5" id="KW-1185">Reference proteome</keyword>
<comment type="caution">
    <text evidence="4">The sequence shown here is derived from an EMBL/GenBank/DDBJ whole genome shotgun (WGS) entry which is preliminary data.</text>
</comment>
<dbReference type="InterPro" id="IPR008258">
    <property type="entry name" value="Transglycosylase_SLT_dom_1"/>
</dbReference>
<dbReference type="Gene3D" id="1.10.530.10">
    <property type="match status" value="1"/>
</dbReference>
<dbReference type="Proteomes" id="UP001241056">
    <property type="component" value="Unassembled WGS sequence"/>
</dbReference>
<feature type="domain" description="Transglycosylase SLT" evidence="3">
    <location>
        <begin position="210"/>
        <end position="329"/>
    </location>
</feature>
<protein>
    <submittedName>
        <fullName evidence="4">Transglycosylase SLT domain-containing protein</fullName>
    </submittedName>
</protein>
<evidence type="ECO:0000256" key="1">
    <source>
        <dbReference type="ARBA" id="ARBA00007734"/>
    </source>
</evidence>
<name>A0ABT7SKF5_9GAMM</name>
<evidence type="ECO:0000313" key="4">
    <source>
        <dbReference type="EMBL" id="MDM7856677.1"/>
    </source>
</evidence>
<feature type="chain" id="PRO_5045054777" evidence="2">
    <location>
        <begin position="24"/>
        <end position="378"/>
    </location>
</feature>
<dbReference type="InterPro" id="IPR000189">
    <property type="entry name" value="Transglyc_AS"/>
</dbReference>
<sequence>MLKKQMISLVTCSLLGWNTYANAADMDAEFEKFKQASRSEFQAFQQQNEREFAQFVKQWKDAELSFKNEISQHWPDVKLPDQQHWIEYSDDRLQRLIIDYENNQIELELLDHQLSDQQGIDLMRQRIEQLSKKTVYEAAKNDPIHINAGVSFEQHSFNAMQTLLSRNEAAESKKAQPQIQRAGKKTSITIKLPAGATHKRAQEFVEPAARHASEYGLPTELVLAVIHTESSFNPMARSHIPAFGLMQIVPQSAGKDITEYLTGRAYLLTPQQLYNSENNIKAGSVYLHLLNSRYFKKVTNDHNRLLMSIAAYNTGPGNVSRALTGTTSLDAAARKANSMTPEQVYQRLLQHLPYAETKNYLKKVTERQHSYAKYMESQ</sequence>
<dbReference type="InterPro" id="IPR023346">
    <property type="entry name" value="Lysozyme-like_dom_sf"/>
</dbReference>
<reference evidence="4 5" key="1">
    <citation type="submission" date="2023-06" db="EMBL/GenBank/DDBJ databases">
        <title>Thiopseudomonas sp. CY1220 draft genome sequence.</title>
        <authorList>
            <person name="Zhao G."/>
            <person name="An M."/>
        </authorList>
    </citation>
    <scope>NUCLEOTIDE SEQUENCE [LARGE SCALE GENOMIC DNA]</scope>
    <source>
        <strain evidence="4 5">CY1220</strain>
    </source>
</reference>
<dbReference type="PANTHER" id="PTHR37423">
    <property type="entry name" value="SOLUBLE LYTIC MUREIN TRANSGLYCOSYLASE-RELATED"/>
    <property type="match status" value="1"/>
</dbReference>